<name>A0AAV4U461_9ARAC</name>
<reference evidence="1 2" key="1">
    <citation type="submission" date="2021-06" db="EMBL/GenBank/DDBJ databases">
        <title>Caerostris darwini draft genome.</title>
        <authorList>
            <person name="Kono N."/>
            <person name="Arakawa K."/>
        </authorList>
    </citation>
    <scope>NUCLEOTIDE SEQUENCE [LARGE SCALE GENOMIC DNA]</scope>
</reference>
<organism evidence="1 2">
    <name type="scientific">Caerostris darwini</name>
    <dbReference type="NCBI Taxonomy" id="1538125"/>
    <lineage>
        <taxon>Eukaryota</taxon>
        <taxon>Metazoa</taxon>
        <taxon>Ecdysozoa</taxon>
        <taxon>Arthropoda</taxon>
        <taxon>Chelicerata</taxon>
        <taxon>Arachnida</taxon>
        <taxon>Araneae</taxon>
        <taxon>Araneomorphae</taxon>
        <taxon>Entelegynae</taxon>
        <taxon>Araneoidea</taxon>
        <taxon>Araneidae</taxon>
        <taxon>Caerostris</taxon>
    </lineage>
</organism>
<gene>
    <name evidence="1" type="ORF">CDAR_267601</name>
</gene>
<sequence length="83" mass="9039">MPMDCNDEPGRLSAYQVCLRGIFQAESSLSLKNGVNFGSRKFSGGGSGEGTSLLCKQVRYFASANTDMRRHPLQTYGTSLTQI</sequence>
<dbReference type="AlphaFoldDB" id="A0AAV4U461"/>
<proteinExistence type="predicted"/>
<accession>A0AAV4U461</accession>
<comment type="caution">
    <text evidence="1">The sequence shown here is derived from an EMBL/GenBank/DDBJ whole genome shotgun (WGS) entry which is preliminary data.</text>
</comment>
<dbReference type="EMBL" id="BPLQ01010677">
    <property type="protein sequence ID" value="GIY52537.1"/>
    <property type="molecule type" value="Genomic_DNA"/>
</dbReference>
<evidence type="ECO:0000313" key="1">
    <source>
        <dbReference type="EMBL" id="GIY52537.1"/>
    </source>
</evidence>
<evidence type="ECO:0000313" key="2">
    <source>
        <dbReference type="Proteomes" id="UP001054837"/>
    </source>
</evidence>
<protein>
    <submittedName>
        <fullName evidence="1">Uncharacterized protein</fullName>
    </submittedName>
</protein>
<keyword evidence="2" id="KW-1185">Reference proteome</keyword>
<dbReference type="Proteomes" id="UP001054837">
    <property type="component" value="Unassembled WGS sequence"/>
</dbReference>